<gene>
    <name evidence="1" type="ORF">QBC34DRAFT_134449</name>
</gene>
<dbReference type="AlphaFoldDB" id="A0AAV9H0C0"/>
<keyword evidence="2" id="KW-1185">Reference proteome</keyword>
<evidence type="ECO:0000313" key="2">
    <source>
        <dbReference type="Proteomes" id="UP001321760"/>
    </source>
</evidence>
<proteinExistence type="predicted"/>
<accession>A0AAV9H0C0</accession>
<name>A0AAV9H0C0_9PEZI</name>
<reference evidence="1" key="1">
    <citation type="journal article" date="2023" name="Mol. Phylogenet. Evol.">
        <title>Genome-scale phylogeny and comparative genomics of the fungal order Sordariales.</title>
        <authorList>
            <person name="Hensen N."/>
            <person name="Bonometti L."/>
            <person name="Westerberg I."/>
            <person name="Brannstrom I.O."/>
            <person name="Guillou S."/>
            <person name="Cros-Aarteil S."/>
            <person name="Calhoun S."/>
            <person name="Haridas S."/>
            <person name="Kuo A."/>
            <person name="Mondo S."/>
            <person name="Pangilinan J."/>
            <person name="Riley R."/>
            <person name="LaButti K."/>
            <person name="Andreopoulos B."/>
            <person name="Lipzen A."/>
            <person name="Chen C."/>
            <person name="Yan M."/>
            <person name="Daum C."/>
            <person name="Ng V."/>
            <person name="Clum A."/>
            <person name="Steindorff A."/>
            <person name="Ohm R.A."/>
            <person name="Martin F."/>
            <person name="Silar P."/>
            <person name="Natvig D.O."/>
            <person name="Lalanne C."/>
            <person name="Gautier V."/>
            <person name="Ament-Velasquez S.L."/>
            <person name="Kruys A."/>
            <person name="Hutchinson M.I."/>
            <person name="Powell A.J."/>
            <person name="Barry K."/>
            <person name="Miller A.N."/>
            <person name="Grigoriev I.V."/>
            <person name="Debuchy R."/>
            <person name="Gladieux P."/>
            <person name="Hiltunen Thoren M."/>
            <person name="Johannesson H."/>
        </authorList>
    </citation>
    <scope>NUCLEOTIDE SEQUENCE</scope>
    <source>
        <strain evidence="1">PSN243</strain>
    </source>
</reference>
<evidence type="ECO:0000313" key="1">
    <source>
        <dbReference type="EMBL" id="KAK4454504.1"/>
    </source>
</evidence>
<dbReference type="Proteomes" id="UP001321760">
    <property type="component" value="Unassembled WGS sequence"/>
</dbReference>
<reference evidence="1" key="2">
    <citation type="submission" date="2023-05" db="EMBL/GenBank/DDBJ databases">
        <authorList>
            <consortium name="Lawrence Berkeley National Laboratory"/>
            <person name="Steindorff A."/>
            <person name="Hensen N."/>
            <person name="Bonometti L."/>
            <person name="Westerberg I."/>
            <person name="Brannstrom I.O."/>
            <person name="Guillou S."/>
            <person name="Cros-Aarteil S."/>
            <person name="Calhoun S."/>
            <person name="Haridas S."/>
            <person name="Kuo A."/>
            <person name="Mondo S."/>
            <person name="Pangilinan J."/>
            <person name="Riley R."/>
            <person name="Labutti K."/>
            <person name="Andreopoulos B."/>
            <person name="Lipzen A."/>
            <person name="Chen C."/>
            <person name="Yanf M."/>
            <person name="Daum C."/>
            <person name="Ng V."/>
            <person name="Clum A."/>
            <person name="Ohm R."/>
            <person name="Martin F."/>
            <person name="Silar P."/>
            <person name="Natvig D."/>
            <person name="Lalanne C."/>
            <person name="Gautier V."/>
            <person name="Ament-Velasquez S.L."/>
            <person name="Kruys A."/>
            <person name="Hutchinson M.I."/>
            <person name="Powell A.J."/>
            <person name="Barry K."/>
            <person name="Miller A.N."/>
            <person name="Grigoriev I.V."/>
            <person name="Debuchy R."/>
            <person name="Gladieux P."/>
            <person name="Thoren M.H."/>
            <person name="Johannesson H."/>
        </authorList>
    </citation>
    <scope>NUCLEOTIDE SEQUENCE</scope>
    <source>
        <strain evidence="1">PSN243</strain>
    </source>
</reference>
<sequence>MQHDKNRLGAVWYVDPRGLGPSFAHHSTLITTRGLKVWLSMAARKHRAQLDVPRKRRGLEHRKGPRYLIAYVTPKRGCAGRVHHVIAQPSPFLPTTHTLTAQPLVIGQSKDDMLPKFDLLGFVLGRQQDGFGQAKPRCILSRDNVDSSSVSSPTMTACNLARGNLNCQQRNESLPWHPHGSMLSCPMTPQISACPVKRAN</sequence>
<dbReference type="EMBL" id="MU865916">
    <property type="protein sequence ID" value="KAK4454504.1"/>
    <property type="molecule type" value="Genomic_DNA"/>
</dbReference>
<comment type="caution">
    <text evidence="1">The sequence shown here is derived from an EMBL/GenBank/DDBJ whole genome shotgun (WGS) entry which is preliminary data.</text>
</comment>
<protein>
    <submittedName>
        <fullName evidence="1">Uncharacterized protein</fullName>
    </submittedName>
</protein>
<organism evidence="1 2">
    <name type="scientific">Podospora aff. communis PSN243</name>
    <dbReference type="NCBI Taxonomy" id="3040156"/>
    <lineage>
        <taxon>Eukaryota</taxon>
        <taxon>Fungi</taxon>
        <taxon>Dikarya</taxon>
        <taxon>Ascomycota</taxon>
        <taxon>Pezizomycotina</taxon>
        <taxon>Sordariomycetes</taxon>
        <taxon>Sordariomycetidae</taxon>
        <taxon>Sordariales</taxon>
        <taxon>Podosporaceae</taxon>
        <taxon>Podospora</taxon>
    </lineage>
</organism>